<comment type="function">
    <text evidence="17">Plays a role in short-term synaptic plasticity in a subset of GABAergic neurons in the brain.</text>
</comment>
<evidence type="ECO:0000256" key="23">
    <source>
        <dbReference type="SAM" id="Phobius"/>
    </source>
</evidence>
<reference evidence="27" key="1">
    <citation type="submission" date="2015-02" db="EMBL/GenBank/DDBJ databases">
        <title>Genome sequencing for Strongylocentrotus purpuratus.</title>
        <authorList>
            <person name="Murali S."/>
            <person name="Liu Y."/>
            <person name="Vee V."/>
            <person name="English A."/>
            <person name="Wang M."/>
            <person name="Skinner E."/>
            <person name="Han Y."/>
            <person name="Muzny D.M."/>
            <person name="Worley K.C."/>
            <person name="Gibbs R.A."/>
        </authorList>
    </citation>
    <scope>NUCLEOTIDE SEQUENCE</scope>
</reference>
<keyword evidence="6" id="KW-1003">Cell membrane</keyword>
<dbReference type="GO" id="GO:0033116">
    <property type="term" value="C:endoplasmic reticulum-Golgi intermediate compartment membrane"/>
    <property type="evidence" value="ECO:0007669"/>
    <property type="project" value="UniProtKB-SubCell"/>
</dbReference>
<dbReference type="KEGG" id="spu:579960"/>
<dbReference type="OMA" id="CSQVRMA"/>
<dbReference type="GO" id="GO:0030672">
    <property type="term" value="C:synaptic vesicle membrane"/>
    <property type="evidence" value="ECO:0007669"/>
    <property type="project" value="UniProtKB-SubCell"/>
</dbReference>
<evidence type="ECO:0000259" key="25">
    <source>
        <dbReference type="Pfam" id="PF01299"/>
    </source>
</evidence>
<feature type="transmembrane region" description="Helical" evidence="23">
    <location>
        <begin position="271"/>
        <end position="293"/>
    </location>
</feature>
<keyword evidence="15" id="KW-0968">Cytoplasmic vesicle</keyword>
<evidence type="ECO:0000256" key="10">
    <source>
        <dbReference type="ARBA" id="ARBA00022989"/>
    </source>
</evidence>
<name>A0A7M7REJ8_STRPU</name>
<dbReference type="InterPro" id="IPR048528">
    <property type="entry name" value="Lamp2-like_luminal"/>
</dbReference>
<dbReference type="InParanoid" id="A0A7M7REJ8"/>
<evidence type="ECO:0000256" key="7">
    <source>
        <dbReference type="ARBA" id="ARBA00022692"/>
    </source>
</evidence>
<evidence type="ECO:0000256" key="24">
    <source>
        <dbReference type="SAM" id="SignalP"/>
    </source>
</evidence>
<evidence type="ECO:0000256" key="20">
    <source>
        <dbReference type="ARBA" id="ARBA00076257"/>
    </source>
</evidence>
<keyword evidence="10 23" id="KW-1133">Transmembrane helix</keyword>
<dbReference type="GO" id="GO:0031901">
    <property type="term" value="C:early endosome membrane"/>
    <property type="evidence" value="ECO:0007669"/>
    <property type="project" value="UniProtKB-SubCell"/>
</dbReference>
<keyword evidence="11" id="KW-0770">Synapse</keyword>
<dbReference type="GO" id="GO:0032584">
    <property type="term" value="C:growth cone membrane"/>
    <property type="evidence" value="ECO:0007669"/>
    <property type="project" value="UniProtKB-SubCell"/>
</dbReference>
<sequence>MLSLRKNMATPSMEFRMYLAITLTLFLFASVNCQTPSTDDESSFVSPYQDKDLDEQSSNTKAPTSADETTQAAQELTTSSPADRADFTIRDDNGKACIRACFSAVFNVFYTKKQNKNAQVKVPLPSKATAIGTCGSVNDHALLTIQWNEGKFNLKFAFENKTENGKESWKVKKLQFSYNTSDDTYFEDAAGGGMKTVQSEDDDDDMFKTPAEKSRKCETEDDIELVGIGNSTDKAILELRQLQLQPYHLLNDSFSKAQLCKNDKEALGTNIASIAVGATLALVILVVITGYAIGRRMGAITDRTSYSSME</sequence>
<dbReference type="AlphaFoldDB" id="A0A7M7REJ8"/>
<keyword evidence="8 24" id="KW-0732">Signal</keyword>
<feature type="compositionally biased region" description="Polar residues" evidence="22">
    <location>
        <begin position="56"/>
        <end position="81"/>
    </location>
</feature>
<evidence type="ECO:0000256" key="22">
    <source>
        <dbReference type="SAM" id="MobiDB-lite"/>
    </source>
</evidence>
<evidence type="ECO:0000256" key="11">
    <source>
        <dbReference type="ARBA" id="ARBA00023018"/>
    </source>
</evidence>
<dbReference type="OrthoDB" id="6248302at2759"/>
<feature type="region of interest" description="Disordered" evidence="22">
    <location>
        <begin position="37"/>
        <end position="85"/>
    </location>
</feature>
<dbReference type="EnsemblMetazoa" id="XM_780048">
    <property type="protein sequence ID" value="XP_785141"/>
    <property type="gene ID" value="LOC579960"/>
</dbReference>
<evidence type="ECO:0000256" key="8">
    <source>
        <dbReference type="ARBA" id="ARBA00022729"/>
    </source>
</evidence>
<proteinExistence type="inferred from homology"/>
<keyword evidence="27" id="KW-1185">Reference proteome</keyword>
<keyword evidence="7 21" id="KW-0812">Transmembrane</keyword>
<comment type="caution">
    <text evidence="21">Lacks conserved residue(s) required for the propagation of feature annotation.</text>
</comment>
<dbReference type="GO" id="GO:0030425">
    <property type="term" value="C:dendrite"/>
    <property type="evidence" value="ECO:0007669"/>
    <property type="project" value="UniProtKB-SubCell"/>
</dbReference>
<evidence type="ECO:0000256" key="4">
    <source>
        <dbReference type="ARBA" id="ARBA00004279"/>
    </source>
</evidence>
<dbReference type="InterPro" id="IPR002000">
    <property type="entry name" value="Lysosome-assoc_membr_glycop"/>
</dbReference>
<dbReference type="PANTHER" id="PTHR11506:SF35">
    <property type="entry name" value="LYSOSOME-ASSOCIATED MEMBRANE GLYCOPROTEIN 5"/>
    <property type="match status" value="1"/>
</dbReference>
<keyword evidence="14" id="KW-0966">Cell projection</keyword>
<evidence type="ECO:0000256" key="16">
    <source>
        <dbReference type="ARBA" id="ARBA00029428"/>
    </source>
</evidence>
<evidence type="ECO:0000256" key="13">
    <source>
        <dbReference type="ARBA" id="ARBA00023180"/>
    </source>
</evidence>
<feature type="signal peptide" evidence="24">
    <location>
        <begin position="1"/>
        <end position="33"/>
    </location>
</feature>
<evidence type="ECO:0000256" key="19">
    <source>
        <dbReference type="ARBA" id="ARBA00074379"/>
    </source>
</evidence>
<comment type="similarity">
    <text evidence="5 21">Belongs to the LAMP family.</text>
</comment>
<evidence type="ECO:0000256" key="18">
    <source>
        <dbReference type="ARBA" id="ARBA00060492"/>
    </source>
</evidence>
<protein>
    <recommendedName>
        <fullName evidence="19">Lysosome-associated membrane glycoprotein 5</fullName>
    </recommendedName>
    <alternativeName>
        <fullName evidence="20">Lysosome-associated membrane protein 5</fullName>
    </alternativeName>
</protein>
<evidence type="ECO:0000256" key="2">
    <source>
        <dbReference type="ARBA" id="ARBA00004158"/>
    </source>
</evidence>
<dbReference type="GO" id="GO:0005765">
    <property type="term" value="C:lysosomal membrane"/>
    <property type="evidence" value="ECO:0000318"/>
    <property type="project" value="GO_Central"/>
</dbReference>
<dbReference type="Proteomes" id="UP000007110">
    <property type="component" value="Unassembled WGS sequence"/>
</dbReference>
<reference evidence="26" key="2">
    <citation type="submission" date="2021-01" db="UniProtKB">
        <authorList>
            <consortium name="EnsemblMetazoa"/>
        </authorList>
    </citation>
    <scope>IDENTIFICATION</scope>
</reference>
<evidence type="ECO:0000256" key="12">
    <source>
        <dbReference type="ARBA" id="ARBA00023136"/>
    </source>
</evidence>
<dbReference type="RefSeq" id="XP_785141.3">
    <property type="nucleotide sequence ID" value="XM_780048.4"/>
</dbReference>
<evidence type="ECO:0000256" key="6">
    <source>
        <dbReference type="ARBA" id="ARBA00022475"/>
    </source>
</evidence>
<dbReference type="PANTHER" id="PTHR11506">
    <property type="entry name" value="LYSOSOME-ASSOCIATED MEMBRANE GLYCOPROTEIN"/>
    <property type="match status" value="1"/>
</dbReference>
<feature type="chain" id="PRO_5029771980" description="Lysosome-associated membrane glycoprotein 5" evidence="24">
    <location>
        <begin position="34"/>
        <end position="310"/>
    </location>
</feature>
<evidence type="ECO:0000313" key="26">
    <source>
        <dbReference type="EnsemblMetazoa" id="XP_785141"/>
    </source>
</evidence>
<evidence type="ECO:0000256" key="14">
    <source>
        <dbReference type="ARBA" id="ARBA00023273"/>
    </source>
</evidence>
<evidence type="ECO:0000256" key="3">
    <source>
        <dbReference type="ARBA" id="ARBA00004172"/>
    </source>
</evidence>
<evidence type="ECO:0000256" key="5">
    <source>
        <dbReference type="ARBA" id="ARBA00009644"/>
    </source>
</evidence>
<comment type="subcellular location">
    <subcellularLocation>
        <location evidence="4">Cell projection</location>
        <location evidence="4">Dendrite</location>
    </subcellularLocation>
    <subcellularLocation>
        <location evidence="18">Cell projection</location>
        <location evidence="18">Growth cone membrane</location>
        <topology evidence="18">Single-pass type I membrane protein</topology>
    </subcellularLocation>
    <subcellularLocation>
        <location evidence="16">Cytoplasmic vesicle</location>
        <location evidence="16">Secretory vesicle</location>
        <location evidence="16">Synaptic vesicle membrane</location>
        <topology evidence="16">Single-pass type I membrane protein</topology>
    </subcellularLocation>
    <subcellularLocation>
        <location evidence="2">Early endosome membrane</location>
        <topology evidence="2">Single-pass type I membrane protein</topology>
    </subcellularLocation>
    <subcellularLocation>
        <location evidence="1">Endoplasmic reticulum-Golgi intermediate compartment membrane</location>
        <topology evidence="1">Single-pass type I membrane protein</topology>
    </subcellularLocation>
    <subcellularLocation>
        <location evidence="21">Membrane</location>
        <topology evidence="21">Single-pass type I membrane protein</topology>
    </subcellularLocation>
    <subcellularLocation>
        <location evidence="3">Recycling endosome</location>
    </subcellularLocation>
</comment>
<keyword evidence="12 21" id="KW-0472">Membrane</keyword>
<dbReference type="GeneID" id="579960"/>
<dbReference type="GO" id="GO:0005886">
    <property type="term" value="C:plasma membrane"/>
    <property type="evidence" value="ECO:0000318"/>
    <property type="project" value="GO_Central"/>
</dbReference>
<keyword evidence="9" id="KW-0967">Endosome</keyword>
<keyword evidence="13" id="KW-0325">Glycoprotein</keyword>
<evidence type="ECO:0000256" key="21">
    <source>
        <dbReference type="PROSITE-ProRule" id="PRU00740"/>
    </source>
</evidence>
<dbReference type="Pfam" id="PF01299">
    <property type="entry name" value="Lamp2-like_luminal"/>
    <property type="match status" value="1"/>
</dbReference>
<feature type="domain" description="Lysosome-associated membrane glycoprotein 2-like luminal" evidence="25">
    <location>
        <begin position="86"/>
        <end position="248"/>
    </location>
</feature>
<dbReference type="GO" id="GO:0072594">
    <property type="term" value="P:establishment of protein localization to organelle"/>
    <property type="evidence" value="ECO:0000318"/>
    <property type="project" value="GO_Central"/>
</dbReference>
<organism evidence="26 27">
    <name type="scientific">Strongylocentrotus purpuratus</name>
    <name type="common">Purple sea urchin</name>
    <dbReference type="NCBI Taxonomy" id="7668"/>
    <lineage>
        <taxon>Eukaryota</taxon>
        <taxon>Metazoa</taxon>
        <taxon>Echinodermata</taxon>
        <taxon>Eleutherozoa</taxon>
        <taxon>Echinozoa</taxon>
        <taxon>Echinoidea</taxon>
        <taxon>Euechinoidea</taxon>
        <taxon>Echinacea</taxon>
        <taxon>Camarodonta</taxon>
        <taxon>Echinidea</taxon>
        <taxon>Strongylocentrotidae</taxon>
        <taxon>Strongylocentrotus</taxon>
    </lineage>
</organism>
<evidence type="ECO:0000256" key="9">
    <source>
        <dbReference type="ARBA" id="ARBA00022753"/>
    </source>
</evidence>
<dbReference type="Gene3D" id="2.40.160.110">
    <property type="match status" value="1"/>
</dbReference>
<dbReference type="FunFam" id="2.40.160.110:FF:000002">
    <property type="entry name" value="lysosome-associated membrane glycoprotein 5 isoform X1"/>
    <property type="match status" value="1"/>
</dbReference>
<evidence type="ECO:0000313" key="27">
    <source>
        <dbReference type="Proteomes" id="UP000007110"/>
    </source>
</evidence>
<dbReference type="GO" id="GO:0031902">
    <property type="term" value="C:late endosome membrane"/>
    <property type="evidence" value="ECO:0000318"/>
    <property type="project" value="GO_Central"/>
</dbReference>
<evidence type="ECO:0000256" key="1">
    <source>
        <dbReference type="ARBA" id="ARBA00004151"/>
    </source>
</evidence>
<evidence type="ECO:0000256" key="15">
    <source>
        <dbReference type="ARBA" id="ARBA00023329"/>
    </source>
</evidence>
<evidence type="ECO:0000256" key="17">
    <source>
        <dbReference type="ARBA" id="ARBA00053950"/>
    </source>
</evidence>
<dbReference type="PROSITE" id="PS51407">
    <property type="entry name" value="LAMP_3"/>
    <property type="match status" value="1"/>
</dbReference>
<accession>A0A7M7REJ8</accession>
<dbReference type="GO" id="GO:0055037">
    <property type="term" value="C:recycling endosome"/>
    <property type="evidence" value="ECO:0007669"/>
    <property type="project" value="UniProtKB-SubCell"/>
</dbReference>